<proteinExistence type="predicted"/>
<accession>A0A9W9L618</accession>
<keyword evidence="2" id="KW-1185">Reference proteome</keyword>
<sequence length="215" mass="23488">MTINGNVPSREYPPRADLRVMMDESPLPTLAPGLVDPELMAGDAATKQADIVLSRLNAALAKGDAAALQSCFYADQAFWKDQLALTYHLRTFKSPGVITQSLLETEKLRSVSKGIAVDGAALFLPATPVLQFIDCPIVFRTETPGATCRGKILFLPVQNEQDGNEALEWKIWILSTRLEALDIQTEDESLLQAAPRRFDDLDLETDVFIIGGGNA</sequence>
<gene>
    <name evidence="1" type="ORF">N7476_005808</name>
</gene>
<dbReference type="AlphaFoldDB" id="A0A9W9L618"/>
<comment type="caution">
    <text evidence="1">The sequence shown here is derived from an EMBL/GenBank/DDBJ whole genome shotgun (WGS) entry which is preliminary data.</text>
</comment>
<name>A0A9W9L618_9EURO</name>
<organism evidence="1 2">
    <name type="scientific">Penicillium atrosanguineum</name>
    <dbReference type="NCBI Taxonomy" id="1132637"/>
    <lineage>
        <taxon>Eukaryota</taxon>
        <taxon>Fungi</taxon>
        <taxon>Dikarya</taxon>
        <taxon>Ascomycota</taxon>
        <taxon>Pezizomycotina</taxon>
        <taxon>Eurotiomycetes</taxon>
        <taxon>Eurotiomycetidae</taxon>
        <taxon>Eurotiales</taxon>
        <taxon>Aspergillaceae</taxon>
        <taxon>Penicillium</taxon>
    </lineage>
</organism>
<protein>
    <submittedName>
        <fullName evidence="1">Uncharacterized protein</fullName>
    </submittedName>
</protein>
<dbReference type="OrthoDB" id="74360at2759"/>
<reference evidence="1" key="2">
    <citation type="journal article" date="2023" name="IMA Fungus">
        <title>Comparative genomic study of the Penicillium genus elucidates a diverse pangenome and 15 lateral gene transfer events.</title>
        <authorList>
            <person name="Petersen C."/>
            <person name="Sorensen T."/>
            <person name="Nielsen M.R."/>
            <person name="Sondergaard T.E."/>
            <person name="Sorensen J.L."/>
            <person name="Fitzpatrick D.A."/>
            <person name="Frisvad J.C."/>
            <person name="Nielsen K.L."/>
        </authorList>
    </citation>
    <scope>NUCLEOTIDE SEQUENCE</scope>
    <source>
        <strain evidence="1">IBT 21472</strain>
    </source>
</reference>
<dbReference type="EMBL" id="JAPZBO010000005">
    <property type="protein sequence ID" value="KAJ5315501.1"/>
    <property type="molecule type" value="Genomic_DNA"/>
</dbReference>
<evidence type="ECO:0000313" key="1">
    <source>
        <dbReference type="EMBL" id="KAJ5315501.1"/>
    </source>
</evidence>
<reference evidence="1" key="1">
    <citation type="submission" date="2022-12" db="EMBL/GenBank/DDBJ databases">
        <authorList>
            <person name="Petersen C."/>
        </authorList>
    </citation>
    <scope>NUCLEOTIDE SEQUENCE</scope>
    <source>
        <strain evidence="1">IBT 21472</strain>
    </source>
</reference>
<evidence type="ECO:0000313" key="2">
    <source>
        <dbReference type="Proteomes" id="UP001147746"/>
    </source>
</evidence>
<dbReference type="Proteomes" id="UP001147746">
    <property type="component" value="Unassembled WGS sequence"/>
</dbReference>